<keyword evidence="4" id="KW-0813">Transport</keyword>
<dbReference type="PANTHER" id="PTHR46002">
    <property type="entry name" value="EG:114D9.1 PROTEIN-RELATED"/>
    <property type="match status" value="1"/>
</dbReference>
<dbReference type="InterPro" id="IPR051875">
    <property type="entry name" value="Calcineurin_B_homologous"/>
</dbReference>
<keyword evidence="7" id="KW-0597">Phosphoprotein</keyword>
<dbReference type="GO" id="GO:0005886">
    <property type="term" value="C:plasma membrane"/>
    <property type="evidence" value="ECO:0007669"/>
    <property type="project" value="UniProtKB-SubCell"/>
</dbReference>
<dbReference type="SMART" id="SM00054">
    <property type="entry name" value="EFh"/>
    <property type="match status" value="1"/>
</dbReference>
<evidence type="ECO:0000256" key="5">
    <source>
        <dbReference type="ARBA" id="ARBA00022475"/>
    </source>
</evidence>
<keyword evidence="9" id="KW-0479">Metal-binding</keyword>
<evidence type="ECO:0000256" key="13">
    <source>
        <dbReference type="ARBA" id="ARBA00023136"/>
    </source>
</evidence>
<sequence length="120" mass="13636">MTDSAQAELSRDNSAPLRDDFLRIPELAINPLGDRIVHSFFTEGSEDGVNFRQFMRTLAKFRPIKEHQANQLNSREAKLKFAFNMYDLDGDNMISREELLSVLHMMVGANISEEQASSSN</sequence>
<evidence type="ECO:0000313" key="18">
    <source>
        <dbReference type="EMBL" id="KAK2190390.1"/>
    </source>
</evidence>
<dbReference type="Proteomes" id="UP001209878">
    <property type="component" value="Unassembled WGS sequence"/>
</dbReference>
<evidence type="ECO:0000256" key="11">
    <source>
        <dbReference type="ARBA" id="ARBA00022837"/>
    </source>
</evidence>
<name>A0AAD9UIB6_RIDPI</name>
<evidence type="ECO:0000256" key="6">
    <source>
        <dbReference type="ARBA" id="ARBA00022490"/>
    </source>
</evidence>
<dbReference type="AlphaFoldDB" id="A0AAD9UIB6"/>
<evidence type="ECO:0000256" key="16">
    <source>
        <dbReference type="ARBA" id="ARBA00038164"/>
    </source>
</evidence>
<evidence type="ECO:0000256" key="15">
    <source>
        <dbReference type="ARBA" id="ARBA00023288"/>
    </source>
</evidence>
<protein>
    <recommendedName>
        <fullName evidence="17">EF-hand domain-containing protein</fullName>
    </recommendedName>
</protein>
<dbReference type="EMBL" id="JAODUO010000081">
    <property type="protein sequence ID" value="KAK2190390.1"/>
    <property type="molecule type" value="Genomic_DNA"/>
</dbReference>
<evidence type="ECO:0000256" key="9">
    <source>
        <dbReference type="ARBA" id="ARBA00022723"/>
    </source>
</evidence>
<evidence type="ECO:0000256" key="7">
    <source>
        <dbReference type="ARBA" id="ARBA00022553"/>
    </source>
</evidence>
<comment type="similarity">
    <text evidence="16">Belongs to the calcineurin regulatory subunit family. CHP subfamily.</text>
</comment>
<dbReference type="InterPro" id="IPR018247">
    <property type="entry name" value="EF_Hand_1_Ca_BS"/>
</dbReference>
<dbReference type="GO" id="GO:0005737">
    <property type="term" value="C:cytoplasm"/>
    <property type="evidence" value="ECO:0007669"/>
    <property type="project" value="UniProtKB-SubCell"/>
</dbReference>
<proteinExistence type="inferred from homology"/>
<keyword evidence="15" id="KW-0449">Lipoprotein</keyword>
<evidence type="ECO:0000256" key="8">
    <source>
        <dbReference type="ARBA" id="ARBA00022707"/>
    </source>
</evidence>
<comment type="caution">
    <text evidence="18">The sequence shown here is derived from an EMBL/GenBank/DDBJ whole genome shotgun (WGS) entry which is preliminary data.</text>
</comment>
<keyword evidence="10" id="KW-0677">Repeat</keyword>
<organism evidence="18 19">
    <name type="scientific">Ridgeia piscesae</name>
    <name type="common">Tubeworm</name>
    <dbReference type="NCBI Taxonomy" id="27915"/>
    <lineage>
        <taxon>Eukaryota</taxon>
        <taxon>Metazoa</taxon>
        <taxon>Spiralia</taxon>
        <taxon>Lophotrochozoa</taxon>
        <taxon>Annelida</taxon>
        <taxon>Polychaeta</taxon>
        <taxon>Sedentaria</taxon>
        <taxon>Canalipalpata</taxon>
        <taxon>Sabellida</taxon>
        <taxon>Siboglinidae</taxon>
        <taxon>Ridgeia</taxon>
    </lineage>
</organism>
<evidence type="ECO:0000313" key="19">
    <source>
        <dbReference type="Proteomes" id="UP001209878"/>
    </source>
</evidence>
<dbReference type="GO" id="GO:0005509">
    <property type="term" value="F:calcium ion binding"/>
    <property type="evidence" value="ECO:0007669"/>
    <property type="project" value="InterPro"/>
</dbReference>
<feature type="domain" description="EF-hand" evidence="17">
    <location>
        <begin position="74"/>
        <end position="109"/>
    </location>
</feature>
<dbReference type="PROSITE" id="PS50222">
    <property type="entry name" value="EF_HAND_2"/>
    <property type="match status" value="1"/>
</dbReference>
<keyword evidence="13" id="KW-0472">Membrane</keyword>
<keyword evidence="11" id="KW-0106">Calcium</keyword>
<reference evidence="18" key="1">
    <citation type="journal article" date="2023" name="Mol. Biol. Evol.">
        <title>Third-Generation Sequencing Reveals the Adaptive Role of the Epigenome in Three Deep-Sea Polychaetes.</title>
        <authorList>
            <person name="Perez M."/>
            <person name="Aroh O."/>
            <person name="Sun Y."/>
            <person name="Lan Y."/>
            <person name="Juniper S.K."/>
            <person name="Young C.R."/>
            <person name="Angers B."/>
            <person name="Qian P.Y."/>
        </authorList>
    </citation>
    <scope>NUCLEOTIDE SEQUENCE</scope>
    <source>
        <strain evidence="18">R07B-5</strain>
    </source>
</reference>
<dbReference type="GO" id="GO:0005634">
    <property type="term" value="C:nucleus"/>
    <property type="evidence" value="ECO:0007669"/>
    <property type="project" value="UniProtKB-SubCell"/>
</dbReference>
<accession>A0AAD9UIB6</accession>
<dbReference type="InterPro" id="IPR011992">
    <property type="entry name" value="EF-hand-dom_pair"/>
</dbReference>
<evidence type="ECO:0000256" key="12">
    <source>
        <dbReference type="ARBA" id="ARBA00022927"/>
    </source>
</evidence>
<gene>
    <name evidence="18" type="ORF">NP493_82g03002</name>
</gene>
<comment type="subcellular location">
    <subcellularLocation>
        <location evidence="2">Cell membrane</location>
    </subcellularLocation>
    <subcellularLocation>
        <location evidence="3">Cytoplasm</location>
    </subcellularLocation>
    <subcellularLocation>
        <location evidence="1">Nucleus</location>
    </subcellularLocation>
</comment>
<evidence type="ECO:0000259" key="17">
    <source>
        <dbReference type="PROSITE" id="PS50222"/>
    </source>
</evidence>
<dbReference type="SUPFAM" id="SSF47473">
    <property type="entry name" value="EF-hand"/>
    <property type="match status" value="1"/>
</dbReference>
<dbReference type="InterPro" id="IPR002048">
    <property type="entry name" value="EF_hand_dom"/>
</dbReference>
<evidence type="ECO:0000256" key="1">
    <source>
        <dbReference type="ARBA" id="ARBA00004123"/>
    </source>
</evidence>
<evidence type="ECO:0000256" key="2">
    <source>
        <dbReference type="ARBA" id="ARBA00004236"/>
    </source>
</evidence>
<dbReference type="GO" id="GO:0015031">
    <property type="term" value="P:protein transport"/>
    <property type="evidence" value="ECO:0007669"/>
    <property type="project" value="UniProtKB-KW"/>
</dbReference>
<dbReference type="PROSITE" id="PS00018">
    <property type="entry name" value="EF_HAND_1"/>
    <property type="match status" value="1"/>
</dbReference>
<keyword evidence="12" id="KW-0653">Protein transport</keyword>
<keyword evidence="6" id="KW-0963">Cytoplasm</keyword>
<keyword evidence="19" id="KW-1185">Reference proteome</keyword>
<keyword evidence="5" id="KW-1003">Cell membrane</keyword>
<dbReference type="Gene3D" id="1.10.238.10">
    <property type="entry name" value="EF-hand"/>
    <property type="match status" value="1"/>
</dbReference>
<evidence type="ECO:0000256" key="4">
    <source>
        <dbReference type="ARBA" id="ARBA00022448"/>
    </source>
</evidence>
<keyword evidence="8" id="KW-0519">Myristate</keyword>
<evidence type="ECO:0000256" key="3">
    <source>
        <dbReference type="ARBA" id="ARBA00004496"/>
    </source>
</evidence>
<dbReference type="Pfam" id="PF13405">
    <property type="entry name" value="EF-hand_6"/>
    <property type="match status" value="1"/>
</dbReference>
<evidence type="ECO:0000256" key="10">
    <source>
        <dbReference type="ARBA" id="ARBA00022737"/>
    </source>
</evidence>
<keyword evidence="14" id="KW-0539">Nucleus</keyword>
<evidence type="ECO:0000256" key="14">
    <source>
        <dbReference type="ARBA" id="ARBA00023242"/>
    </source>
</evidence>